<name>A0ABN9QK13_9DINO</name>
<feature type="non-terminal residue" evidence="2">
    <location>
        <position position="1"/>
    </location>
</feature>
<feature type="non-terminal residue" evidence="2">
    <location>
        <position position="102"/>
    </location>
</feature>
<dbReference type="InterPro" id="IPR013783">
    <property type="entry name" value="Ig-like_fold"/>
</dbReference>
<dbReference type="Pfam" id="PF00686">
    <property type="entry name" value="CBM_20"/>
    <property type="match status" value="1"/>
</dbReference>
<reference evidence="2" key="1">
    <citation type="submission" date="2023-10" db="EMBL/GenBank/DDBJ databases">
        <authorList>
            <person name="Chen Y."/>
            <person name="Shah S."/>
            <person name="Dougan E. K."/>
            <person name="Thang M."/>
            <person name="Chan C."/>
        </authorList>
    </citation>
    <scope>NUCLEOTIDE SEQUENCE [LARGE SCALE GENOMIC DNA]</scope>
</reference>
<dbReference type="InterPro" id="IPR013784">
    <property type="entry name" value="Carb-bd-like_fold"/>
</dbReference>
<gene>
    <name evidence="2" type="ORF">PCOR1329_LOCUS11798</name>
</gene>
<dbReference type="PROSITE" id="PS51166">
    <property type="entry name" value="CBM20"/>
    <property type="match status" value="1"/>
</dbReference>
<dbReference type="CDD" id="cd05467">
    <property type="entry name" value="CBM20"/>
    <property type="match status" value="1"/>
</dbReference>
<evidence type="ECO:0000313" key="3">
    <source>
        <dbReference type="Proteomes" id="UP001189429"/>
    </source>
</evidence>
<accession>A0ABN9QK13</accession>
<dbReference type="Proteomes" id="UP001189429">
    <property type="component" value="Unassembled WGS sequence"/>
</dbReference>
<evidence type="ECO:0000313" key="2">
    <source>
        <dbReference type="EMBL" id="CAK0805216.1"/>
    </source>
</evidence>
<dbReference type="Gene3D" id="2.60.40.10">
    <property type="entry name" value="Immunoglobulins"/>
    <property type="match status" value="1"/>
</dbReference>
<feature type="domain" description="CBM20" evidence="1">
    <location>
        <begin position="1"/>
        <end position="102"/>
    </location>
</feature>
<dbReference type="InterPro" id="IPR002044">
    <property type="entry name" value="CBM20"/>
</dbReference>
<dbReference type="SMART" id="SM01065">
    <property type="entry name" value="CBM_2"/>
    <property type="match status" value="1"/>
</dbReference>
<proteinExistence type="predicted"/>
<sequence length="102" mass="10578">ARAPGVCQVVFEATCAITLPGDQLCVVGDSEALGNWDPHRGLVLQTGPETFPVWSGSMWLSPSAWKLVVLRAGGGVEWEPGPCCRPLGGRGGVAADAHARGI</sequence>
<dbReference type="EMBL" id="CAUYUJ010003410">
    <property type="protein sequence ID" value="CAK0805216.1"/>
    <property type="molecule type" value="Genomic_DNA"/>
</dbReference>
<keyword evidence="3" id="KW-1185">Reference proteome</keyword>
<organism evidence="2 3">
    <name type="scientific">Prorocentrum cordatum</name>
    <dbReference type="NCBI Taxonomy" id="2364126"/>
    <lineage>
        <taxon>Eukaryota</taxon>
        <taxon>Sar</taxon>
        <taxon>Alveolata</taxon>
        <taxon>Dinophyceae</taxon>
        <taxon>Prorocentrales</taxon>
        <taxon>Prorocentraceae</taxon>
        <taxon>Prorocentrum</taxon>
    </lineage>
</organism>
<dbReference type="SUPFAM" id="SSF49452">
    <property type="entry name" value="Starch-binding domain-like"/>
    <property type="match status" value="1"/>
</dbReference>
<protein>
    <recommendedName>
        <fullName evidence="1">CBM20 domain-containing protein</fullName>
    </recommendedName>
</protein>
<evidence type="ECO:0000259" key="1">
    <source>
        <dbReference type="PROSITE" id="PS51166"/>
    </source>
</evidence>
<comment type="caution">
    <text evidence="2">The sequence shown here is derived from an EMBL/GenBank/DDBJ whole genome shotgun (WGS) entry which is preliminary data.</text>
</comment>